<dbReference type="Proteomes" id="UP000177025">
    <property type="component" value="Unassembled WGS sequence"/>
</dbReference>
<dbReference type="EMBL" id="MEUM01000007">
    <property type="protein sequence ID" value="OGC43802.1"/>
    <property type="molecule type" value="Genomic_DNA"/>
</dbReference>
<proteinExistence type="predicted"/>
<gene>
    <name evidence="1" type="ORF">A2Y85_01130</name>
</gene>
<sequence length="605" mass="69840">MKFLSNKPYTRWWWFSGLIEEPVIRYQLDWVKANNFGGVEIARVYPLPDSKPGPVWLSEEWTQIVLYTKEYATSIDLGCDFTFGTAWPFGGSIVDEKDAARNFKGLSSQRLEKSWENSAGSPEFILNHLDKNALKRYARKIGKALKPALKGKISGLFCDSWEVETDGLWTEGLEEQFKERFGYDLMSYQKTLNNHPDVKYDYRKLISDRIINEFYKPFTEICHEFGAYSRVQCHGSPTDLISAYSVVDIPESETLLFDPHFAQVAASAAMLSGKKIVSAEAFTCLYGWKPFPGPGPYQKQELITDLKIVADSLFANGVNFLIWHGMPYNPTRGSNQFYASVHVGADANFVEKLAEFNKYIEEISKLMRTGKTYGDIAVYLPLEDNWMRDKLPDDMLRPSAQYYWNLQYQRFPLELTGYRPIWVNGYFLKDAEYDGKYLHCGAGDFPALYIDSKWLDYDTLSLLLRLAEQGLPICIKQKPSMPGHVHSKIYEKDLNALFKYRNVHGLLTKTFLQAPLIQGKDITEFWCRQDDDDLIVFFAHPKSKEIIYPMHYGQSLCSKVIELEVIINWPGKRVEIRLEFYPYQSLGFRIDKDGKAEHLSTIFEI</sequence>
<evidence type="ECO:0000313" key="2">
    <source>
        <dbReference type="Proteomes" id="UP000177025"/>
    </source>
</evidence>
<reference evidence="1 2" key="1">
    <citation type="journal article" date="2016" name="Nat. Commun.">
        <title>Thousands of microbial genomes shed light on interconnected biogeochemical processes in an aquifer system.</title>
        <authorList>
            <person name="Anantharaman K."/>
            <person name="Brown C.T."/>
            <person name="Hug L.A."/>
            <person name="Sharon I."/>
            <person name="Castelle C.J."/>
            <person name="Probst A.J."/>
            <person name="Thomas B.C."/>
            <person name="Singh A."/>
            <person name="Wilkins M.J."/>
            <person name="Karaoz U."/>
            <person name="Brodie E.L."/>
            <person name="Williams K.H."/>
            <person name="Hubbard S.S."/>
            <person name="Banfield J.F."/>
        </authorList>
    </citation>
    <scope>NUCLEOTIDE SEQUENCE [LARGE SCALE GENOMIC DNA]</scope>
</reference>
<evidence type="ECO:0000313" key="1">
    <source>
        <dbReference type="EMBL" id="OGC43802.1"/>
    </source>
</evidence>
<dbReference type="PANTHER" id="PTHR36848:SF2">
    <property type="entry name" value="SECRETED PROTEIN"/>
    <property type="match status" value="1"/>
</dbReference>
<dbReference type="InterPro" id="IPR053161">
    <property type="entry name" value="Ulvan_degrading_GH"/>
</dbReference>
<dbReference type="AlphaFoldDB" id="A0A1F4UFU3"/>
<comment type="caution">
    <text evidence="1">The sequence shown here is derived from an EMBL/GenBank/DDBJ whole genome shotgun (WGS) entry which is preliminary data.</text>
</comment>
<name>A0A1F4UFU3_UNCW3</name>
<accession>A0A1F4UFU3</accession>
<organism evidence="1 2">
    <name type="scientific">candidate division WOR-3 bacterium RBG_13_43_14</name>
    <dbReference type="NCBI Taxonomy" id="1802590"/>
    <lineage>
        <taxon>Bacteria</taxon>
        <taxon>Bacteria division WOR-3</taxon>
    </lineage>
</organism>
<dbReference type="PANTHER" id="PTHR36848">
    <property type="entry name" value="DNA-BINDING PROTEIN (PUTATIVE SECRETED PROTEIN)-RELATED"/>
    <property type="match status" value="1"/>
</dbReference>
<dbReference type="Pfam" id="PF17132">
    <property type="entry name" value="Glyco_hydro_106"/>
    <property type="match status" value="1"/>
</dbReference>
<protein>
    <recommendedName>
        <fullName evidence="3">Glycoside hydrolase</fullName>
    </recommendedName>
</protein>
<evidence type="ECO:0008006" key="3">
    <source>
        <dbReference type="Google" id="ProtNLM"/>
    </source>
</evidence>